<evidence type="ECO:0000256" key="5">
    <source>
        <dbReference type="ARBA" id="ARBA00016977"/>
    </source>
</evidence>
<evidence type="ECO:0000313" key="11">
    <source>
        <dbReference type="Proteomes" id="UP000662873"/>
    </source>
</evidence>
<evidence type="ECO:0000256" key="2">
    <source>
        <dbReference type="ARBA" id="ARBA00001911"/>
    </source>
</evidence>
<evidence type="ECO:0000259" key="9">
    <source>
        <dbReference type="Pfam" id="PF16363"/>
    </source>
</evidence>
<evidence type="ECO:0000256" key="8">
    <source>
        <dbReference type="RuleBase" id="RU004473"/>
    </source>
</evidence>
<dbReference type="SUPFAM" id="SSF51735">
    <property type="entry name" value="NAD(P)-binding Rossmann-fold domains"/>
    <property type="match status" value="1"/>
</dbReference>
<evidence type="ECO:0000256" key="4">
    <source>
        <dbReference type="ARBA" id="ARBA00011990"/>
    </source>
</evidence>
<dbReference type="Pfam" id="PF16363">
    <property type="entry name" value="GDP_Man_Dehyd"/>
    <property type="match status" value="1"/>
</dbReference>
<dbReference type="EC" id="4.2.1.46" evidence="4 8"/>
<evidence type="ECO:0000256" key="7">
    <source>
        <dbReference type="ARBA" id="ARBA00023239"/>
    </source>
</evidence>
<evidence type="ECO:0000313" key="10">
    <source>
        <dbReference type="EMBL" id="BBO23402.1"/>
    </source>
</evidence>
<dbReference type="InterPro" id="IPR016040">
    <property type="entry name" value="NAD(P)-bd_dom"/>
</dbReference>
<evidence type="ECO:0000256" key="3">
    <source>
        <dbReference type="ARBA" id="ARBA00008178"/>
    </source>
</evidence>
<keyword evidence="7 8" id="KW-0456">Lyase</keyword>
<dbReference type="CDD" id="cd05246">
    <property type="entry name" value="dTDP_GD_SDR_e"/>
    <property type="match status" value="1"/>
</dbReference>
<dbReference type="AlphaFoldDB" id="A0A809RUE1"/>
<dbReference type="NCBIfam" id="TIGR01181">
    <property type="entry name" value="dTDP_gluc_dehyt"/>
    <property type="match status" value="1"/>
</dbReference>
<comment type="similarity">
    <text evidence="3 8">Belongs to the NAD(P)-dependent epimerase/dehydratase family. dTDP-glucose dehydratase subfamily.</text>
</comment>
<comment type="catalytic activity">
    <reaction evidence="1 8">
        <text>dTDP-alpha-D-glucose = dTDP-4-dehydro-6-deoxy-alpha-D-glucose + H2O</text>
        <dbReference type="Rhea" id="RHEA:17221"/>
        <dbReference type="ChEBI" id="CHEBI:15377"/>
        <dbReference type="ChEBI" id="CHEBI:57477"/>
        <dbReference type="ChEBI" id="CHEBI:57649"/>
        <dbReference type="EC" id="4.2.1.46"/>
    </reaction>
</comment>
<protein>
    <recommendedName>
        <fullName evidence="5 8">dTDP-glucose 4,6-dehydratase</fullName>
        <ecNumber evidence="4 8">4.2.1.46</ecNumber>
    </recommendedName>
</protein>
<feature type="domain" description="NAD(P)-binding" evidence="9">
    <location>
        <begin position="4"/>
        <end position="306"/>
    </location>
</feature>
<dbReference type="InterPro" id="IPR005888">
    <property type="entry name" value="dTDP_Gluc_deHydtase"/>
</dbReference>
<name>A0A809RUE1_9BACT</name>
<dbReference type="Gene3D" id="3.40.50.720">
    <property type="entry name" value="NAD(P)-binding Rossmann-like Domain"/>
    <property type="match status" value="1"/>
</dbReference>
<comment type="cofactor">
    <cofactor evidence="2 8">
        <name>NAD(+)</name>
        <dbReference type="ChEBI" id="CHEBI:57540"/>
    </cofactor>
</comment>
<dbReference type="InterPro" id="IPR036291">
    <property type="entry name" value="NAD(P)-bd_dom_sf"/>
</dbReference>
<dbReference type="GO" id="GO:0008460">
    <property type="term" value="F:dTDP-glucose 4,6-dehydratase activity"/>
    <property type="evidence" value="ECO:0007669"/>
    <property type="project" value="UniProtKB-EC"/>
</dbReference>
<dbReference type="Proteomes" id="UP000662873">
    <property type="component" value="Chromosome"/>
</dbReference>
<accession>A0A809RUE1</accession>
<proteinExistence type="inferred from homology"/>
<evidence type="ECO:0000256" key="6">
    <source>
        <dbReference type="ARBA" id="ARBA00023027"/>
    </source>
</evidence>
<sequence>MNLLVAGGAGFIGSHFARMALEKWTDARVIVFDALTYAGNLDNLKDLWAHPRFAFHAGKVQDSTAVEGTIRAERITHVVNFAAESHNDRSLLDPGAFIQTDVFGVFVLLEAVRRHGVERLVHVSTDEVYGSIDAGQFTEQSPLEPNTPYSASKAGGDLLCRAFRVSFDAPVIVTRGGNTYGPYQYPEKLIPFFATRLIEGKKVPLYGDGNQVRQWIHARDHAAGVMAALEHGELGEVYNVADSNERSNREVVRVLLEETGRGEELVKPIPDPRGAAHDKRYSMDGQKLRALGWRPEMPFEESLRETVRWYLANEGWWRPIAEDPKYREFVRQYYGPTLGDDL</sequence>
<dbReference type="EMBL" id="AP021858">
    <property type="protein sequence ID" value="BBO23402.1"/>
    <property type="molecule type" value="Genomic_DNA"/>
</dbReference>
<organism evidence="10 11">
    <name type="scientific">Candidatus Nitrosymbiomonas proteolyticus</name>
    <dbReference type="NCBI Taxonomy" id="2608984"/>
    <lineage>
        <taxon>Bacteria</taxon>
        <taxon>Bacillati</taxon>
        <taxon>Armatimonadota</taxon>
        <taxon>Armatimonadota incertae sedis</taxon>
        <taxon>Candidatus Nitrosymbiomonas</taxon>
    </lineage>
</organism>
<dbReference type="Gene3D" id="3.90.25.10">
    <property type="entry name" value="UDP-galactose 4-epimerase, domain 1"/>
    <property type="match status" value="1"/>
</dbReference>
<keyword evidence="6" id="KW-0520">NAD</keyword>
<dbReference type="KEGG" id="npy:NPRO_09970"/>
<dbReference type="PANTHER" id="PTHR43000">
    <property type="entry name" value="DTDP-D-GLUCOSE 4,6-DEHYDRATASE-RELATED"/>
    <property type="match status" value="1"/>
</dbReference>
<reference evidence="10" key="1">
    <citation type="journal article" name="DNA Res.">
        <title>The physiological potential of anammox bacteria as revealed by their core genome structure.</title>
        <authorList>
            <person name="Okubo T."/>
            <person name="Toyoda A."/>
            <person name="Fukuhara K."/>
            <person name="Uchiyama I."/>
            <person name="Harigaya Y."/>
            <person name="Kuroiwa M."/>
            <person name="Suzuki T."/>
            <person name="Murakami Y."/>
            <person name="Suwa Y."/>
            <person name="Takami H."/>
        </authorList>
    </citation>
    <scope>NUCLEOTIDE SEQUENCE</scope>
    <source>
        <strain evidence="10">317325-2</strain>
    </source>
</reference>
<evidence type="ECO:0000256" key="1">
    <source>
        <dbReference type="ARBA" id="ARBA00001539"/>
    </source>
</evidence>
<dbReference type="GO" id="GO:0009225">
    <property type="term" value="P:nucleotide-sugar metabolic process"/>
    <property type="evidence" value="ECO:0007669"/>
    <property type="project" value="InterPro"/>
</dbReference>
<gene>
    <name evidence="10" type="ORF">NPRO_09970</name>
</gene>